<evidence type="ECO:0000313" key="2">
    <source>
        <dbReference type="EMBL" id="MFF0542626.1"/>
    </source>
</evidence>
<dbReference type="PROSITE" id="PS51318">
    <property type="entry name" value="TAT"/>
    <property type="match status" value="1"/>
</dbReference>
<evidence type="ECO:0000256" key="1">
    <source>
        <dbReference type="SAM" id="SignalP"/>
    </source>
</evidence>
<dbReference type="RefSeq" id="WP_387699454.1">
    <property type="nucleotide sequence ID" value="NZ_JBIAMX010000003.1"/>
</dbReference>
<keyword evidence="1" id="KW-0732">Signal</keyword>
<dbReference type="InterPro" id="IPR006311">
    <property type="entry name" value="TAT_signal"/>
</dbReference>
<evidence type="ECO:0000313" key="3">
    <source>
        <dbReference type="Proteomes" id="UP001601444"/>
    </source>
</evidence>
<proteinExistence type="predicted"/>
<feature type="signal peptide" evidence="1">
    <location>
        <begin position="1"/>
        <end position="28"/>
    </location>
</feature>
<dbReference type="Proteomes" id="UP001601444">
    <property type="component" value="Unassembled WGS sequence"/>
</dbReference>
<accession>A0ABW6PJR7</accession>
<protein>
    <submittedName>
        <fullName evidence="2">Uncharacterized protein</fullName>
    </submittedName>
</protein>
<gene>
    <name evidence="2" type="ORF">ACFYTF_07290</name>
</gene>
<keyword evidence="3" id="KW-1185">Reference proteome</keyword>
<feature type="chain" id="PRO_5045969819" evidence="1">
    <location>
        <begin position="29"/>
        <end position="60"/>
    </location>
</feature>
<reference evidence="2 3" key="1">
    <citation type="submission" date="2024-10" db="EMBL/GenBank/DDBJ databases">
        <title>The Natural Products Discovery Center: Release of the First 8490 Sequenced Strains for Exploring Actinobacteria Biosynthetic Diversity.</title>
        <authorList>
            <person name="Kalkreuter E."/>
            <person name="Kautsar S.A."/>
            <person name="Yang D."/>
            <person name="Bader C.D."/>
            <person name="Teijaro C.N."/>
            <person name="Fluegel L."/>
            <person name="Davis C.M."/>
            <person name="Simpson J.R."/>
            <person name="Lauterbach L."/>
            <person name="Steele A.D."/>
            <person name="Gui C."/>
            <person name="Meng S."/>
            <person name="Li G."/>
            <person name="Viehrig K."/>
            <person name="Ye F."/>
            <person name="Su P."/>
            <person name="Kiefer A.F."/>
            <person name="Nichols A."/>
            <person name="Cepeda A.J."/>
            <person name="Yan W."/>
            <person name="Fan B."/>
            <person name="Jiang Y."/>
            <person name="Adhikari A."/>
            <person name="Zheng C.-J."/>
            <person name="Schuster L."/>
            <person name="Cowan T.M."/>
            <person name="Smanski M.J."/>
            <person name="Chevrette M.G."/>
            <person name="De Carvalho L.P.S."/>
            <person name="Shen B."/>
        </authorList>
    </citation>
    <scope>NUCLEOTIDE SEQUENCE [LARGE SCALE GENOMIC DNA]</scope>
    <source>
        <strain evidence="2 3">NPDC004045</strain>
    </source>
</reference>
<dbReference type="EMBL" id="JBIAMX010000003">
    <property type="protein sequence ID" value="MFF0542626.1"/>
    <property type="molecule type" value="Genomic_DNA"/>
</dbReference>
<organism evidence="2 3">
    <name type="scientific">Nocardia thailandica</name>
    <dbReference type="NCBI Taxonomy" id="257275"/>
    <lineage>
        <taxon>Bacteria</taxon>
        <taxon>Bacillati</taxon>
        <taxon>Actinomycetota</taxon>
        <taxon>Actinomycetes</taxon>
        <taxon>Mycobacteriales</taxon>
        <taxon>Nocardiaceae</taxon>
        <taxon>Nocardia</taxon>
    </lineage>
</organism>
<sequence length="60" mass="5647">MTSKKNRSLAIAALALTAGALGAGTASAAAPAAPAATPVAGSVEVCLPIPVGPVELSFCL</sequence>
<name>A0ABW6PJR7_9NOCA</name>
<comment type="caution">
    <text evidence="2">The sequence shown here is derived from an EMBL/GenBank/DDBJ whole genome shotgun (WGS) entry which is preliminary data.</text>
</comment>